<dbReference type="EMBL" id="FN596251">
    <property type="protein sequence ID" value="CCB58265.1"/>
    <property type="molecule type" value="Genomic_DNA"/>
</dbReference>
<feature type="transmembrane region" description="Helical" evidence="11">
    <location>
        <begin position="1322"/>
        <end position="1341"/>
    </location>
</feature>
<comment type="subcellular location">
    <subcellularLocation>
        <location evidence="1">Endomembrane system</location>
        <topology evidence="1">Multi-pass membrane protein</topology>
    </subcellularLocation>
</comment>
<evidence type="ECO:0000256" key="9">
    <source>
        <dbReference type="PIRSR" id="PIRSR605150-2"/>
    </source>
</evidence>
<evidence type="ECO:0000256" key="6">
    <source>
        <dbReference type="ARBA" id="ARBA00023136"/>
    </source>
</evidence>
<dbReference type="SUPFAM" id="SSF53448">
    <property type="entry name" value="Nucleotide-diphospho-sugar transferases"/>
    <property type="match status" value="2"/>
</dbReference>
<keyword evidence="13" id="KW-1185">Reference proteome</keyword>
<feature type="active site" evidence="8">
    <location>
        <position position="312"/>
    </location>
</feature>
<evidence type="ECO:0000313" key="12">
    <source>
        <dbReference type="EMBL" id="CCB58265.1"/>
    </source>
</evidence>
<feature type="binding site" evidence="9">
    <location>
        <position position="17"/>
    </location>
    <ligand>
        <name>UDP-alpha-D-glucose</name>
        <dbReference type="ChEBI" id="CHEBI:58885"/>
    </ligand>
</feature>
<evidence type="ECO:0000256" key="8">
    <source>
        <dbReference type="PIRSR" id="PIRSR605150-1"/>
    </source>
</evidence>
<keyword evidence="4 11" id="KW-0812">Transmembrane</keyword>
<keyword evidence="2" id="KW-0328">Glycosyltransferase</keyword>
<evidence type="ECO:0000256" key="1">
    <source>
        <dbReference type="ARBA" id="ARBA00004127"/>
    </source>
</evidence>
<reference evidence="13" key="1">
    <citation type="journal article" date="2007" name="Nature">
        <title>The grapevine genome sequence suggests ancestral hexaploidization in major angiosperm phyla.</title>
        <authorList>
            <consortium name="The French-Italian Public Consortium for Grapevine Genome Characterization."/>
            <person name="Jaillon O."/>
            <person name="Aury J.-M."/>
            <person name="Noel B."/>
            <person name="Policriti A."/>
            <person name="Clepet C."/>
            <person name="Casagrande A."/>
            <person name="Choisne N."/>
            <person name="Aubourg S."/>
            <person name="Vitulo N."/>
            <person name="Jubin C."/>
            <person name="Vezzi A."/>
            <person name="Legeai F."/>
            <person name="Hugueney P."/>
            <person name="Dasilva C."/>
            <person name="Horner D."/>
            <person name="Mica E."/>
            <person name="Jublot D."/>
            <person name="Poulain J."/>
            <person name="Bruyere C."/>
            <person name="Billault A."/>
            <person name="Segurens B."/>
            <person name="Gouyvenoux M."/>
            <person name="Ugarte E."/>
            <person name="Cattonaro F."/>
            <person name="Anthouard V."/>
            <person name="Vico V."/>
            <person name="Del Fabbro C."/>
            <person name="Alaux M."/>
            <person name="Di Gaspero G."/>
            <person name="Dumas V."/>
            <person name="Felice N."/>
            <person name="Paillard S."/>
            <person name="Juman I."/>
            <person name="Moroldo M."/>
            <person name="Scalabrin S."/>
            <person name="Canaguier A."/>
            <person name="Le Clainche I."/>
            <person name="Malacrida G."/>
            <person name="Durand E."/>
            <person name="Pesole G."/>
            <person name="Laucou V."/>
            <person name="Chatelet P."/>
            <person name="Merdinoglu D."/>
            <person name="Delledonne M."/>
            <person name="Pezzotti M."/>
            <person name="Lecharny A."/>
            <person name="Scarpelli C."/>
            <person name="Artiguenave F."/>
            <person name="Pe M.E."/>
            <person name="Valle G."/>
            <person name="Morgante M."/>
            <person name="Caboche M."/>
            <person name="Adam-Blondon A.-F."/>
            <person name="Weissenbach J."/>
            <person name="Quetier F."/>
            <person name="Wincker P."/>
        </authorList>
    </citation>
    <scope>NUCLEOTIDE SEQUENCE [LARGE SCALE GENOMIC DNA]</scope>
    <source>
        <strain evidence="13">cv. Pinot noir / PN40024</strain>
    </source>
</reference>
<feature type="transmembrane region" description="Helical" evidence="11">
    <location>
        <begin position="1053"/>
        <end position="1071"/>
    </location>
</feature>
<feature type="transmembrane region" description="Helical" evidence="11">
    <location>
        <begin position="507"/>
        <end position="532"/>
    </location>
</feature>
<evidence type="ECO:0008006" key="14">
    <source>
        <dbReference type="Google" id="ProtNLM"/>
    </source>
</evidence>
<protein>
    <recommendedName>
        <fullName evidence="14">Cellulose synthase-like protein G3</fullName>
    </recommendedName>
</protein>
<gene>
    <name evidence="12" type="ordered locus">VIT_02s0025g01900</name>
</gene>
<dbReference type="PANTHER" id="PTHR13301">
    <property type="entry name" value="X-BOX TRANSCRIPTION FACTOR-RELATED"/>
    <property type="match status" value="1"/>
</dbReference>
<evidence type="ECO:0000256" key="2">
    <source>
        <dbReference type="ARBA" id="ARBA00022676"/>
    </source>
</evidence>
<evidence type="ECO:0000256" key="4">
    <source>
        <dbReference type="ARBA" id="ARBA00022692"/>
    </source>
</evidence>
<feature type="binding site" evidence="10">
    <location>
        <position position="178"/>
    </location>
    <ligand>
        <name>Mn(2+)</name>
        <dbReference type="ChEBI" id="CHEBI:29035"/>
    </ligand>
</feature>
<feature type="transmembrane region" description="Helical" evidence="11">
    <location>
        <begin position="1016"/>
        <end position="1041"/>
    </location>
</feature>
<evidence type="ECO:0000256" key="3">
    <source>
        <dbReference type="ARBA" id="ARBA00022679"/>
    </source>
</evidence>
<dbReference type="InterPro" id="IPR029044">
    <property type="entry name" value="Nucleotide-diphossugar_trans"/>
</dbReference>
<dbReference type="GO" id="GO:0009833">
    <property type="term" value="P:plant-type primary cell wall biogenesis"/>
    <property type="evidence" value="ECO:0000318"/>
    <property type="project" value="GO_Central"/>
</dbReference>
<evidence type="ECO:0000256" key="10">
    <source>
        <dbReference type="PIRSR" id="PIRSR605150-3"/>
    </source>
</evidence>
<dbReference type="GO" id="GO:0071555">
    <property type="term" value="P:cell wall organization"/>
    <property type="evidence" value="ECO:0007669"/>
    <property type="project" value="UniProtKB-KW"/>
</dbReference>
<organism evidence="12 13">
    <name type="scientific">Vitis vinifera</name>
    <name type="common">Grape</name>
    <dbReference type="NCBI Taxonomy" id="29760"/>
    <lineage>
        <taxon>Eukaryota</taxon>
        <taxon>Viridiplantae</taxon>
        <taxon>Streptophyta</taxon>
        <taxon>Embryophyta</taxon>
        <taxon>Tracheophyta</taxon>
        <taxon>Spermatophyta</taxon>
        <taxon>Magnoliopsida</taxon>
        <taxon>eudicotyledons</taxon>
        <taxon>Gunneridae</taxon>
        <taxon>Pentapetalae</taxon>
        <taxon>rosids</taxon>
        <taxon>Vitales</taxon>
        <taxon>Vitaceae</taxon>
        <taxon>Viteae</taxon>
        <taxon>Vitis</taxon>
    </lineage>
</organism>
<dbReference type="Proteomes" id="UP000009183">
    <property type="component" value="Chromosome 2"/>
</dbReference>
<feature type="transmembrane region" description="Helical" evidence="11">
    <location>
        <begin position="1266"/>
        <end position="1284"/>
    </location>
</feature>
<dbReference type="Gene3D" id="3.90.550.10">
    <property type="entry name" value="Spore Coat Polysaccharide Biosynthesis Protein SpsA, Chain A"/>
    <property type="match status" value="2"/>
</dbReference>
<feature type="active site" evidence="8">
    <location>
        <position position="17"/>
    </location>
</feature>
<evidence type="ECO:0000256" key="5">
    <source>
        <dbReference type="ARBA" id="ARBA00022989"/>
    </source>
</evidence>
<feature type="binding site" evidence="10">
    <location>
        <position position="154"/>
    </location>
    <ligand>
        <name>Mn(2+)</name>
        <dbReference type="ChEBI" id="CHEBI:29035"/>
    </ligand>
</feature>
<dbReference type="GO" id="GO:0030244">
    <property type="term" value="P:cellulose biosynthetic process"/>
    <property type="evidence" value="ECO:0000318"/>
    <property type="project" value="GO_Central"/>
</dbReference>
<dbReference type="GO" id="GO:0016760">
    <property type="term" value="F:cellulose synthase (UDP-forming) activity"/>
    <property type="evidence" value="ECO:0007669"/>
    <property type="project" value="InterPro"/>
</dbReference>
<feature type="transmembrane region" description="Helical" evidence="11">
    <location>
        <begin position="463"/>
        <end position="487"/>
    </location>
</feature>
<dbReference type="eggNOG" id="ENOG502QZE9">
    <property type="taxonomic scope" value="Eukaryota"/>
</dbReference>
<dbReference type="STRING" id="29760.F6HU42"/>
<dbReference type="GO" id="GO:0005886">
    <property type="term" value="C:plasma membrane"/>
    <property type="evidence" value="ECO:0000318"/>
    <property type="project" value="GO_Central"/>
</dbReference>
<evidence type="ECO:0000256" key="7">
    <source>
        <dbReference type="ARBA" id="ARBA00023316"/>
    </source>
</evidence>
<dbReference type="OrthoDB" id="72851at2759"/>
<keyword evidence="3" id="KW-0808">Transferase</keyword>
<feature type="transmembrane region" description="Helical" evidence="11">
    <location>
        <begin position="544"/>
        <end position="567"/>
    </location>
</feature>
<evidence type="ECO:0000256" key="11">
    <source>
        <dbReference type="SAM" id="Phobius"/>
    </source>
</evidence>
<sequence>MAYDYPPEKLSVYVSDDGGSQLTLFAFIEAARFATHWLPYCRKNKILERCPEAYFRSSPSWSPETAQIKMMYERMRARVENVVKRGSILPDYITNEAESEAFSRWADGFTPRDHPAVVQVLLEADRDKDITGHTMPNLVYASREKNMNLPHHFKAGALNVLLRVSATMTNAPILLTLDSDMYSNDSQTPLCALCFLLDPCIDSKLGFVQFPQMFYGINKNDTYGAESRQSEIVLIGMDGLVGPTNIGTGCFFRRQVFLGGSSPQLNPDLLVSKSIKSEEVLALAHHVAGCNYENQTSWGSKMGFRYGSLVEDLYTGYRLHCEGWKSIFCNPKRPAFLGKAPINLNDMLNQTVRWCVGLLEVAFCKHSPVTFGARSINLLTGLCYGHMALWPISSIPVTIYAFLPQLALLKCVSIFPEASDPWFFLRLFLFLGAYGQNCLEFMLSGGSIQKWWNDQRVWMMRGLSSMMFGLVEYLLKTIGISTFGFSVTNKTVEEEQSKRYDQGLFEFGVSSPLLLPMTTAAIINCISFLWGIAQIFTQGRLEGILLQMFLAGFATVNCWPIYEAILLRTDGGKIPSMYERMRDRVENVVKRGSISNDYIPDQREIEAFSRWTDEFTPQNHPPVIQVLLERGKDKDITGHDMPNLVYISREKRMDSPHHFKAGALNVLLRVSATMTNAPVILTLDGDMYSNDPQTPLRVLCYLLDPSMDPKLGYVQFPQIFHGINKSDIYDDELRHVYQVQLSGMDGLAGPQHVGSGGFFRRKIFFGGSSETPEMNQDQLTRKSIRSKEVLAIAHHVAGCNFENQTKWGTKMGFRYGSLVEDLHTSYQLQCEGWKSINCKPKRPAFLGNSPLNLHDSLNQTMRWSVGLLEVVFCKHNPIIYGVRFINLLSGLGFAYYAFWPFWSVPLTIYAFLPQLALLNSTSIFPKVSDPWFFVNVFLFLGAYGQDYLEFILSGGTTLRWWNNQRMWMMRGLSSFPFGWIEYFLKSMGISTFGFNVTSKVVQEEQSKRYKEGIFEFGVASPLFLPPTTAAIINLASFLKGIALVFKQGGLEDLLLQMLLAGFGIVNCWPIYEAMVLRTDEGKLPLRVSATMTNAPVILTLDSDMYSNDPQTPLRALCYLLDPSMDPKLGYIQFPQVFHGINKNDIYGKSPINLHDFLNQTMRWSVGLLEVAFSRYSPITFGVQSISLLSGLCFAHYTFWAIWAIPVTIYAFLPQLALLNSASIFPKISDPWFLLYVVLFLGAYGQDYLEFLLSGRPTQRWWNHQRAWIMRGLSSFTFGLVEYLLKYVGISTFGFNVTSKVVEEEQSKRYQKGIFEFGVPSPIFLPLTTAAIINFVAFLTGFAKACRQRSIEDVFLQMFLAGFAVVNCCPVYEAMAWRRDQGKLPLKITVISVVLAWALYSASSMAF</sequence>
<feature type="transmembrane region" description="Helical" evidence="11">
    <location>
        <begin position="384"/>
        <end position="403"/>
    </location>
</feature>
<accession>F6HU42</accession>
<name>F6HU42_VITVI</name>
<dbReference type="FunFam" id="3.90.550.10:FF:000135">
    <property type="entry name" value="Cellulose synthase-like protein G3"/>
    <property type="match status" value="2"/>
</dbReference>
<keyword evidence="6 11" id="KW-0472">Membrane</keyword>
<feature type="transmembrane region" description="Helical" evidence="11">
    <location>
        <begin position="932"/>
        <end position="961"/>
    </location>
</feature>
<feature type="transmembrane region" description="Helical" evidence="11">
    <location>
        <begin position="1232"/>
        <end position="1254"/>
    </location>
</feature>
<feature type="transmembrane region" description="Helical" evidence="11">
    <location>
        <begin position="423"/>
        <end position="443"/>
    </location>
</feature>
<dbReference type="GO" id="GO:0012505">
    <property type="term" value="C:endomembrane system"/>
    <property type="evidence" value="ECO:0007669"/>
    <property type="project" value="UniProtKB-SubCell"/>
</dbReference>
<dbReference type="SMR" id="F6HU42"/>
<dbReference type="InterPro" id="IPR005150">
    <property type="entry name" value="Cellulose_synth"/>
</dbReference>
<dbReference type="HOGENOM" id="CLU_254003_0_0_1"/>
<dbReference type="InParanoid" id="F6HU42"/>
<keyword evidence="7" id="KW-0961">Cell wall biogenesis/degradation</keyword>
<proteinExistence type="predicted"/>
<dbReference type="GO" id="GO:0016759">
    <property type="term" value="F:cellulose synthase activity"/>
    <property type="evidence" value="ECO:0000318"/>
    <property type="project" value="GO_Central"/>
</dbReference>
<dbReference type="Pfam" id="PF03552">
    <property type="entry name" value="Cellulose_synt"/>
    <property type="match status" value="4"/>
</dbReference>
<keyword evidence="5 11" id="KW-1133">Transmembrane helix</keyword>
<feature type="transmembrane region" description="Helical" evidence="11">
    <location>
        <begin position="1383"/>
        <end position="1401"/>
    </location>
</feature>
<dbReference type="PaxDb" id="29760-VIT_02s0025g01900.t01"/>
<evidence type="ECO:0000313" key="13">
    <source>
        <dbReference type="Proteomes" id="UP000009183"/>
    </source>
</evidence>
<feature type="transmembrane region" description="Helical" evidence="11">
    <location>
        <begin position="1193"/>
        <end position="1212"/>
    </location>
</feature>